<name>A0A165B3K4_EXIGL</name>
<dbReference type="OrthoDB" id="2910790at2759"/>
<dbReference type="Proteomes" id="UP000077266">
    <property type="component" value="Unassembled WGS sequence"/>
</dbReference>
<reference evidence="1 2" key="1">
    <citation type="journal article" date="2016" name="Mol. Biol. Evol.">
        <title>Comparative Genomics of Early-Diverging Mushroom-Forming Fungi Provides Insights into the Origins of Lignocellulose Decay Capabilities.</title>
        <authorList>
            <person name="Nagy L.G."/>
            <person name="Riley R."/>
            <person name="Tritt A."/>
            <person name="Adam C."/>
            <person name="Daum C."/>
            <person name="Floudas D."/>
            <person name="Sun H."/>
            <person name="Yadav J.S."/>
            <person name="Pangilinan J."/>
            <person name="Larsson K.H."/>
            <person name="Matsuura K."/>
            <person name="Barry K."/>
            <person name="Labutti K."/>
            <person name="Kuo R."/>
            <person name="Ohm R.A."/>
            <person name="Bhattacharya S.S."/>
            <person name="Shirouzu T."/>
            <person name="Yoshinaga Y."/>
            <person name="Martin F.M."/>
            <person name="Grigoriev I.V."/>
            <person name="Hibbett D.S."/>
        </authorList>
    </citation>
    <scope>NUCLEOTIDE SEQUENCE [LARGE SCALE GENOMIC DNA]</scope>
    <source>
        <strain evidence="1 2">HHB12029</strain>
    </source>
</reference>
<accession>A0A165B3K4</accession>
<sequence>MAEVVPYILEDRTADILNSSFVDLEKRLSLSVRPTRQDRTTVFVIDDSRPASPLLPSWEAMLTFTTNGALGDIHFVGRQAMRMSDYLRPIQGALNRAFVAANGRGYAWCYRVSEQEHEEWTCLDGNNVEVADYSLPLDDETYDGTSGCTFTVALSARAIAAELLASLTIMRYIRRHNL</sequence>
<protein>
    <submittedName>
        <fullName evidence="1">Uncharacterized protein</fullName>
    </submittedName>
</protein>
<organism evidence="1 2">
    <name type="scientific">Exidia glandulosa HHB12029</name>
    <dbReference type="NCBI Taxonomy" id="1314781"/>
    <lineage>
        <taxon>Eukaryota</taxon>
        <taxon>Fungi</taxon>
        <taxon>Dikarya</taxon>
        <taxon>Basidiomycota</taxon>
        <taxon>Agaricomycotina</taxon>
        <taxon>Agaricomycetes</taxon>
        <taxon>Auriculariales</taxon>
        <taxon>Exidiaceae</taxon>
        <taxon>Exidia</taxon>
    </lineage>
</organism>
<gene>
    <name evidence="1" type="ORF">EXIGLDRAFT_451558</name>
</gene>
<dbReference type="InParanoid" id="A0A165B3K4"/>
<dbReference type="EMBL" id="KV426569">
    <property type="protein sequence ID" value="KZV79758.1"/>
    <property type="molecule type" value="Genomic_DNA"/>
</dbReference>
<evidence type="ECO:0000313" key="1">
    <source>
        <dbReference type="EMBL" id="KZV79758.1"/>
    </source>
</evidence>
<keyword evidence="2" id="KW-1185">Reference proteome</keyword>
<dbReference type="AlphaFoldDB" id="A0A165B3K4"/>
<evidence type="ECO:0000313" key="2">
    <source>
        <dbReference type="Proteomes" id="UP000077266"/>
    </source>
</evidence>
<proteinExistence type="predicted"/>